<accession>A0A3P6SX07</accession>
<dbReference type="Proteomes" id="UP000281553">
    <property type="component" value="Unassembled WGS sequence"/>
</dbReference>
<dbReference type="AlphaFoldDB" id="A0A3P6SX07"/>
<sequence>MNGSSFSPFDILQYQFRVLNVDFGVIERLSSEFSQNGSHADNWIEAHEFSGHDVDFGHVRYTGNIVQSAEPSSTVTERIMLHVVDSSLRGQAKLFLQINFIRINLKIVANGPLLVFRQPKTTVYGTSNMGDGSTSVITKWNLYTTVTPFEGPENIFYTISKMPRHGHLFLRNNPLNITRRYLGVGSVFRQSDINSESLFYTFRRVLTDKAIKERHITHGLVHVKDFFRFFVHVRSYREPREYSFSVEIISIIPNSIIHKALQNLPKSVNQMGLVEDRGVLELKQKLFGVLDTRCLNLREDYELLDETVVSLRPPTFEYLLQIVSQPKHGHLLMKHQLKRAHTEAYDETVAMDTVFCRQSVHTLPLSLISEGQLIYENFNPLKLKDDFQFRILCQNTQSLFVNASVDVLPERLELLRQITENIPSMGEPAFGIYHLHVKHNERRLNQPQNFHLKAVLLPSDFVKVQVQDMLDEREAAYQMSFLLACPPQATHGGCSTGVFENTISGKLLASLPLADLSNEKIHLKLLSAGEGCIDCLLTNGTNMRTVTINFNQSKPMMWMKYPEFLTVKQSGMADIFFE</sequence>
<reference evidence="1 2" key="1">
    <citation type="submission" date="2018-11" db="EMBL/GenBank/DDBJ databases">
        <authorList>
            <consortium name="Pathogen Informatics"/>
        </authorList>
    </citation>
    <scope>NUCLEOTIDE SEQUENCE [LARGE SCALE GENOMIC DNA]</scope>
</reference>
<proteinExistence type="predicted"/>
<keyword evidence="2" id="KW-1185">Reference proteome</keyword>
<evidence type="ECO:0000313" key="1">
    <source>
        <dbReference type="EMBL" id="VDK72290.1"/>
    </source>
</evidence>
<dbReference type="EMBL" id="UYRU01042042">
    <property type="protein sequence ID" value="VDK72290.1"/>
    <property type="molecule type" value="Genomic_DNA"/>
</dbReference>
<organism evidence="1 2">
    <name type="scientific">Dibothriocephalus latus</name>
    <name type="common">Fish tapeworm</name>
    <name type="synonym">Diphyllobothrium latum</name>
    <dbReference type="NCBI Taxonomy" id="60516"/>
    <lineage>
        <taxon>Eukaryota</taxon>
        <taxon>Metazoa</taxon>
        <taxon>Spiralia</taxon>
        <taxon>Lophotrochozoa</taxon>
        <taxon>Platyhelminthes</taxon>
        <taxon>Cestoda</taxon>
        <taxon>Eucestoda</taxon>
        <taxon>Diphyllobothriidea</taxon>
        <taxon>Diphyllobothriidae</taxon>
        <taxon>Dibothriocephalus</taxon>
    </lineage>
</organism>
<name>A0A3P6SX07_DIBLA</name>
<evidence type="ECO:0000313" key="2">
    <source>
        <dbReference type="Proteomes" id="UP000281553"/>
    </source>
</evidence>
<protein>
    <submittedName>
        <fullName evidence="1">Uncharacterized protein</fullName>
    </submittedName>
</protein>
<dbReference type="OrthoDB" id="430044at2759"/>
<gene>
    <name evidence="1" type="ORF">DILT_LOCUS2400</name>
</gene>